<dbReference type="InterPro" id="IPR017994">
    <property type="entry name" value="P_trefoil_chordata"/>
</dbReference>
<dbReference type="InterPro" id="IPR044913">
    <property type="entry name" value="P_trefoil_dom_sf"/>
</dbReference>
<dbReference type="SUPFAM" id="SSF57492">
    <property type="entry name" value="Trefoil"/>
    <property type="match status" value="2"/>
</dbReference>
<dbReference type="Pfam" id="PF00088">
    <property type="entry name" value="Trefoil"/>
    <property type="match status" value="2"/>
</dbReference>
<dbReference type="PRINTS" id="PR00680">
    <property type="entry name" value="PTREFOIL"/>
</dbReference>
<comment type="caution">
    <text evidence="5">The sequence shown here is derived from an EMBL/GenBank/DDBJ whole genome shotgun (WGS) entry which is preliminary data.</text>
</comment>
<feature type="disulfide bond" evidence="2">
    <location>
        <begin position="23"/>
        <end position="40"/>
    </location>
</feature>
<evidence type="ECO:0000313" key="6">
    <source>
        <dbReference type="Proteomes" id="UP001159405"/>
    </source>
</evidence>
<reference evidence="5 6" key="1">
    <citation type="submission" date="2022-05" db="EMBL/GenBank/DDBJ databases">
        <authorList>
            <consortium name="Genoscope - CEA"/>
            <person name="William W."/>
        </authorList>
    </citation>
    <scope>NUCLEOTIDE SEQUENCE [LARGE SCALE GENOMIC DNA]</scope>
</reference>
<feature type="region of interest" description="Disordered" evidence="3">
    <location>
        <begin position="95"/>
        <end position="147"/>
    </location>
</feature>
<dbReference type="Gene3D" id="4.10.110.10">
    <property type="entry name" value="Spasmolytic Protein, domain 1"/>
    <property type="match status" value="2"/>
</dbReference>
<gene>
    <name evidence="5" type="ORF">PLOB_00033148</name>
</gene>
<feature type="domain" description="P-type" evidence="4">
    <location>
        <begin position="1"/>
        <end position="44"/>
    </location>
</feature>
<keyword evidence="6" id="KW-1185">Reference proteome</keyword>
<evidence type="ECO:0000256" key="3">
    <source>
        <dbReference type="SAM" id="MobiDB-lite"/>
    </source>
</evidence>
<dbReference type="PANTHER" id="PTHR13826">
    <property type="entry name" value="INTESTINAL TREFOIL FACTOR-RELATED"/>
    <property type="match status" value="1"/>
</dbReference>
<feature type="disulfide bond" evidence="2">
    <location>
        <begin position="3"/>
        <end position="29"/>
    </location>
</feature>
<accession>A0ABN8P0D7</accession>
<dbReference type="PROSITE" id="PS51448">
    <property type="entry name" value="P_TREFOIL_2"/>
    <property type="match status" value="2"/>
</dbReference>
<dbReference type="SMART" id="SM00018">
    <property type="entry name" value="PD"/>
    <property type="match status" value="2"/>
</dbReference>
<keyword evidence="1 2" id="KW-1015">Disulfide bond</keyword>
<dbReference type="InterPro" id="IPR000519">
    <property type="entry name" value="P_trefoil_dom"/>
</dbReference>
<sequence>DTCSVDPDDRTDCGWYGIDEETCEGRNCCWDEDYAYALWCFYPTDNKCYGIKPEEREDCGYFGIQRYECEVENDCCWVESTVPNVPWCFEGKLPTKAPPTAPSNETTVEPTEVSSNGTTAAPTTASSNQTAAALAEDEQAFEEALTA</sequence>
<evidence type="ECO:0000313" key="5">
    <source>
        <dbReference type="EMBL" id="CAH3127715.1"/>
    </source>
</evidence>
<evidence type="ECO:0000259" key="4">
    <source>
        <dbReference type="PROSITE" id="PS51448"/>
    </source>
</evidence>
<dbReference type="PANTHER" id="PTHR13826:SF14">
    <property type="entry name" value="TREFOIL FACTOR 2"/>
    <property type="match status" value="1"/>
</dbReference>
<evidence type="ECO:0000256" key="1">
    <source>
        <dbReference type="ARBA" id="ARBA00023157"/>
    </source>
</evidence>
<proteinExistence type="predicted"/>
<feature type="non-terminal residue" evidence="5">
    <location>
        <position position="1"/>
    </location>
</feature>
<name>A0ABN8P0D7_9CNID</name>
<feature type="domain" description="P-type" evidence="4">
    <location>
        <begin position="46"/>
        <end position="92"/>
    </location>
</feature>
<dbReference type="Proteomes" id="UP001159405">
    <property type="component" value="Unassembled WGS sequence"/>
</dbReference>
<feature type="disulfide bond" evidence="2">
    <location>
        <begin position="13"/>
        <end position="28"/>
    </location>
</feature>
<comment type="caution">
    <text evidence="2">Lacks conserved residue(s) required for the propagation of feature annotation.</text>
</comment>
<protein>
    <recommendedName>
        <fullName evidence="4">P-type domain-containing protein</fullName>
    </recommendedName>
</protein>
<dbReference type="CDD" id="cd00111">
    <property type="entry name" value="Trefoil"/>
    <property type="match status" value="2"/>
</dbReference>
<feature type="compositionally biased region" description="Polar residues" evidence="3">
    <location>
        <begin position="102"/>
        <end position="131"/>
    </location>
</feature>
<evidence type="ECO:0000256" key="2">
    <source>
        <dbReference type="PROSITE-ProRule" id="PRU00779"/>
    </source>
</evidence>
<dbReference type="EMBL" id="CALNXK010000044">
    <property type="protein sequence ID" value="CAH3127715.1"/>
    <property type="molecule type" value="Genomic_DNA"/>
</dbReference>
<organism evidence="5 6">
    <name type="scientific">Porites lobata</name>
    <dbReference type="NCBI Taxonomy" id="104759"/>
    <lineage>
        <taxon>Eukaryota</taxon>
        <taxon>Metazoa</taxon>
        <taxon>Cnidaria</taxon>
        <taxon>Anthozoa</taxon>
        <taxon>Hexacorallia</taxon>
        <taxon>Scleractinia</taxon>
        <taxon>Fungiina</taxon>
        <taxon>Poritidae</taxon>
        <taxon>Porites</taxon>
    </lineage>
</organism>